<organism evidence="1">
    <name type="scientific">Clastoptera arizonana</name>
    <name type="common">Arizona spittle bug</name>
    <dbReference type="NCBI Taxonomy" id="38151"/>
    <lineage>
        <taxon>Eukaryota</taxon>
        <taxon>Metazoa</taxon>
        <taxon>Ecdysozoa</taxon>
        <taxon>Arthropoda</taxon>
        <taxon>Hexapoda</taxon>
        <taxon>Insecta</taxon>
        <taxon>Pterygota</taxon>
        <taxon>Neoptera</taxon>
        <taxon>Paraneoptera</taxon>
        <taxon>Hemiptera</taxon>
        <taxon>Auchenorrhyncha</taxon>
        <taxon>Cercopoidea</taxon>
        <taxon>Clastopteridae</taxon>
        <taxon>Clastoptera</taxon>
    </lineage>
</organism>
<proteinExistence type="predicted"/>
<evidence type="ECO:0000313" key="1">
    <source>
        <dbReference type="EMBL" id="JAS12106.1"/>
    </source>
</evidence>
<dbReference type="EMBL" id="GEDC01025192">
    <property type="protein sequence ID" value="JAS12106.1"/>
    <property type="molecule type" value="Transcribed_RNA"/>
</dbReference>
<reference evidence="1" key="1">
    <citation type="submission" date="2015-12" db="EMBL/GenBank/DDBJ databases">
        <title>De novo transcriptome assembly of four potential Pierce s Disease insect vectors from Arizona vineyards.</title>
        <authorList>
            <person name="Tassone E.E."/>
        </authorList>
    </citation>
    <scope>NUCLEOTIDE SEQUENCE</scope>
</reference>
<protein>
    <submittedName>
        <fullName evidence="1">Uncharacterized protein</fullName>
    </submittedName>
</protein>
<name>A0A1B6CF66_9HEMI</name>
<gene>
    <name evidence="1" type="ORF">g.38914</name>
    <name evidence="2" type="ORF">g.38915</name>
</gene>
<sequence length="278" mass="31459">MRMAYGIYKNKKEMNGSLDEVSSSFVKQTKLTDVKMEEMIKGTESQKQIKPVSFQDSNRPLIGIGRGHLLEGMNQLIEKDSNGPRCDKIREQVQKYNHYHTNESQESIWGKSNHEILSEDESEENLMGNVRGLYFESHGKESMITDGLSNDNNREIGNETSLIDQLPIHKSCTLIDKTEVNPDVSKVPVQKKRIRNVILNSLIENPQPPNTCSEAENRTAVLSPAERPICPSKYTCPDTYKTSFKTKWSARNRSLNVKTGYGAKSGEFCLKGEDFPPL</sequence>
<dbReference type="EMBL" id="GEDC01016789">
    <property type="protein sequence ID" value="JAS20509.1"/>
    <property type="molecule type" value="Transcribed_RNA"/>
</dbReference>
<dbReference type="AlphaFoldDB" id="A0A1B6CF66"/>
<accession>A0A1B6CF66</accession>
<evidence type="ECO:0000313" key="2">
    <source>
        <dbReference type="EMBL" id="JAS20509.1"/>
    </source>
</evidence>